<feature type="compositionally biased region" description="Basic and acidic residues" evidence="1">
    <location>
        <begin position="170"/>
        <end position="188"/>
    </location>
</feature>
<feature type="compositionally biased region" description="Polar residues" evidence="1">
    <location>
        <begin position="417"/>
        <end position="437"/>
    </location>
</feature>
<accession>A0A197KFZ4</accession>
<feature type="region of interest" description="Disordered" evidence="1">
    <location>
        <begin position="706"/>
        <end position="725"/>
    </location>
</feature>
<dbReference type="Proteomes" id="UP000078512">
    <property type="component" value="Unassembled WGS sequence"/>
</dbReference>
<dbReference type="InterPro" id="IPR035899">
    <property type="entry name" value="DBL_dom_sf"/>
</dbReference>
<dbReference type="Pfam" id="PF00621">
    <property type="entry name" value="RhoGEF"/>
    <property type="match status" value="2"/>
</dbReference>
<evidence type="ECO:0000256" key="1">
    <source>
        <dbReference type="SAM" id="MobiDB-lite"/>
    </source>
</evidence>
<dbReference type="GO" id="GO:0005085">
    <property type="term" value="F:guanyl-nucleotide exchange factor activity"/>
    <property type="evidence" value="ECO:0007669"/>
    <property type="project" value="InterPro"/>
</dbReference>
<dbReference type="PROSITE" id="PS50010">
    <property type="entry name" value="DH_2"/>
    <property type="match status" value="1"/>
</dbReference>
<protein>
    <recommendedName>
        <fullName evidence="2">DH domain-containing protein</fullName>
    </recommendedName>
</protein>
<gene>
    <name evidence="3" type="ORF">K457DRAFT_12596</name>
</gene>
<reference evidence="3 4" key="1">
    <citation type="submission" date="2016-05" db="EMBL/GenBank/DDBJ databases">
        <title>Genome sequencing reveals origins of a unique bacterial endosymbiosis in the earliest lineages of terrestrial Fungi.</title>
        <authorList>
            <consortium name="DOE Joint Genome Institute"/>
            <person name="Uehling J."/>
            <person name="Gryganskyi A."/>
            <person name="Hameed K."/>
            <person name="Tschaplinski T."/>
            <person name="Misztal P."/>
            <person name="Wu S."/>
            <person name="Desiro A."/>
            <person name="Vande Pol N."/>
            <person name="Du Z.-Y."/>
            <person name="Zienkiewicz A."/>
            <person name="Zienkiewicz K."/>
            <person name="Morin E."/>
            <person name="Tisserant E."/>
            <person name="Splivallo R."/>
            <person name="Hainaut M."/>
            <person name="Henrissat B."/>
            <person name="Ohm R."/>
            <person name="Kuo A."/>
            <person name="Yan J."/>
            <person name="Lipzen A."/>
            <person name="Nolan M."/>
            <person name="Labutti K."/>
            <person name="Barry K."/>
            <person name="Goldstein A."/>
            <person name="Labbe J."/>
            <person name="Schadt C."/>
            <person name="Tuskan G."/>
            <person name="Grigoriev I."/>
            <person name="Martin F."/>
            <person name="Vilgalys R."/>
            <person name="Bonito G."/>
        </authorList>
    </citation>
    <scope>NUCLEOTIDE SEQUENCE [LARGE SCALE GENOMIC DNA]</scope>
    <source>
        <strain evidence="3 4">AG-77</strain>
    </source>
</reference>
<feature type="compositionally biased region" description="Basic and acidic residues" evidence="1">
    <location>
        <begin position="684"/>
        <end position="700"/>
    </location>
</feature>
<dbReference type="SUPFAM" id="SSF48065">
    <property type="entry name" value="DBL homology domain (DH-domain)"/>
    <property type="match status" value="1"/>
</dbReference>
<proteinExistence type="predicted"/>
<feature type="region of interest" description="Disordered" evidence="1">
    <location>
        <begin position="657"/>
        <end position="700"/>
    </location>
</feature>
<feature type="compositionally biased region" description="Polar residues" evidence="1">
    <location>
        <begin position="659"/>
        <end position="673"/>
    </location>
</feature>
<evidence type="ECO:0000259" key="2">
    <source>
        <dbReference type="PROSITE" id="PS50010"/>
    </source>
</evidence>
<feature type="compositionally biased region" description="Polar residues" evidence="1">
    <location>
        <begin position="567"/>
        <end position="577"/>
    </location>
</feature>
<dbReference type="EMBL" id="KV442012">
    <property type="protein sequence ID" value="OAQ36078.1"/>
    <property type="molecule type" value="Genomic_DNA"/>
</dbReference>
<dbReference type="GO" id="GO:0005737">
    <property type="term" value="C:cytoplasm"/>
    <property type="evidence" value="ECO:0007669"/>
    <property type="project" value="TreeGrafter"/>
</dbReference>
<dbReference type="GO" id="GO:0035556">
    <property type="term" value="P:intracellular signal transduction"/>
    <property type="evidence" value="ECO:0007669"/>
    <property type="project" value="InterPro"/>
</dbReference>
<organism evidence="3 4">
    <name type="scientific">Linnemannia elongata AG-77</name>
    <dbReference type="NCBI Taxonomy" id="1314771"/>
    <lineage>
        <taxon>Eukaryota</taxon>
        <taxon>Fungi</taxon>
        <taxon>Fungi incertae sedis</taxon>
        <taxon>Mucoromycota</taxon>
        <taxon>Mortierellomycotina</taxon>
        <taxon>Mortierellomycetes</taxon>
        <taxon>Mortierellales</taxon>
        <taxon>Mortierellaceae</taxon>
        <taxon>Linnemannia</taxon>
    </lineage>
</organism>
<feature type="region of interest" description="Disordered" evidence="1">
    <location>
        <begin position="559"/>
        <end position="590"/>
    </location>
</feature>
<feature type="region of interest" description="Disordered" evidence="1">
    <location>
        <begin position="605"/>
        <end position="628"/>
    </location>
</feature>
<feature type="region of interest" description="Disordered" evidence="1">
    <location>
        <begin position="364"/>
        <end position="400"/>
    </location>
</feature>
<dbReference type="STRING" id="1314771.A0A197KFZ4"/>
<feature type="region of interest" description="Disordered" evidence="1">
    <location>
        <begin position="1"/>
        <end position="73"/>
    </location>
</feature>
<dbReference type="InterPro" id="IPR000219">
    <property type="entry name" value="DH_dom"/>
</dbReference>
<feature type="domain" description="DH" evidence="2">
    <location>
        <begin position="756"/>
        <end position="1049"/>
    </location>
</feature>
<feature type="region of interest" description="Disordered" evidence="1">
    <location>
        <begin position="152"/>
        <end position="195"/>
    </location>
</feature>
<name>A0A197KFZ4_9FUNG</name>
<feature type="compositionally biased region" description="Polar residues" evidence="1">
    <location>
        <begin position="46"/>
        <end position="71"/>
    </location>
</feature>
<evidence type="ECO:0000313" key="4">
    <source>
        <dbReference type="Proteomes" id="UP000078512"/>
    </source>
</evidence>
<dbReference type="PANTHER" id="PTHR22834">
    <property type="entry name" value="NUCLEAR FUSION PROTEIN FUS2"/>
    <property type="match status" value="1"/>
</dbReference>
<dbReference type="PROSITE" id="PS00741">
    <property type="entry name" value="DH_1"/>
    <property type="match status" value="1"/>
</dbReference>
<dbReference type="SMART" id="SM00325">
    <property type="entry name" value="RhoGEF"/>
    <property type="match status" value="1"/>
</dbReference>
<dbReference type="AlphaFoldDB" id="A0A197KFZ4"/>
<feature type="compositionally biased region" description="Low complexity" evidence="1">
    <location>
        <begin position="605"/>
        <end position="616"/>
    </location>
</feature>
<feature type="region of interest" description="Disordered" evidence="1">
    <location>
        <begin position="931"/>
        <end position="965"/>
    </location>
</feature>
<dbReference type="PANTHER" id="PTHR22834:SF20">
    <property type="entry name" value="SH3 DOMAIN-CONTAINING PROTEIN"/>
    <property type="match status" value="1"/>
</dbReference>
<dbReference type="Gene3D" id="1.20.900.10">
    <property type="entry name" value="Dbl homology (DH) domain"/>
    <property type="match status" value="2"/>
</dbReference>
<evidence type="ECO:0000313" key="3">
    <source>
        <dbReference type="EMBL" id="OAQ36078.1"/>
    </source>
</evidence>
<feature type="region of interest" description="Disordered" evidence="1">
    <location>
        <begin position="110"/>
        <end position="135"/>
    </location>
</feature>
<feature type="region of interest" description="Disordered" evidence="1">
    <location>
        <begin position="417"/>
        <end position="456"/>
    </location>
</feature>
<feature type="compositionally biased region" description="Low complexity" evidence="1">
    <location>
        <begin position="933"/>
        <end position="952"/>
    </location>
</feature>
<keyword evidence="4" id="KW-1185">Reference proteome</keyword>
<sequence>MSAFVTCSYTPPPPTKPSERSMLAAIDHPIAATPLPPSSPSSSITQTQRPRSSSSGKTLTPHSTTPSQHQPPQIRYCYFISASAATAASTSTGISRNPSLSRKSIYLTPHVQEPMDASPNCTQPRPRPTRESAPSAYVLGPHPPQIQLQFLENEPLPPPSSAEPIPSTDKPTHHKELSDGVLVERKDSGYGGSVSRSSSLAAFGRGIRKVFWRTSSKGSVESIVVTEAPVLDCDIPQDVLDHEGWAQDLAQRLSLASGPEAVTNWLGQLPGDGTTTDEMSSDGVLNVLNLPEGSVSAESLQEMIEEFIFMAPGPVDASAVPTPTIALLDDFNVLTVLPPSASSTPPPPAPVEKTLRPVLSMEQLNKPQPPLPADFFDHKPAPDTPTKARRTSNGSSPLSTLARKFTLAADFGFGKNASGSRQSTLSHRQRNSVQQHFQHAASEASLAQPTRTSRDRRLSGNNIETLIDERPVSPSALVMSPDEEDVVEGDSYVTAKPNSKTSRFFKSLTASSVAELKKRQNEVRPLSEVLLSDSNLSPEEISAEIVAASRSSSLRYPPMRRPIPKWNETSSQESALTTREERGRSDSFSLAPPVPLFYKSTASSASSLGETSSCGSVESSADEWEGPSQMTKHALEQNARYNADLKGLQDMLYQGCARPQSTPAHSTNTSTGSLDLPSVPASSSRKDTKAAKGISKKDDYMSHRMSGCSPKLLPIPDKNKSRPKSRLSLTYGGGELETVKHAKFNTPEAIARNKEIRKFISQEIYTTELNYVQYLRTIQEVFVDPLFRSLESDKPFIPRANPLYQLLAHISTLTDVASQIAQSLEDCVRDEVWSDELSMVGTIFLDIKEPLSIFLKYGQSYGKGMKALRTLMKSKRASISISNASVASSAANTLSSGSNTLTVPGGPRLDKRRSLPSIFALNGPTAHQSLMGSSWSTVSNGSTNSTTPTTSSKVKDGVKPRSSHGMLATGALNESAEYDAFIRNCVGGKETTSRFSLADLLILPIQRVTRYCLLLKDLKRHTAVEHPDYVCLVHALEQLHTLALATNNVQPSSLRL</sequence>
<dbReference type="InterPro" id="IPR051492">
    <property type="entry name" value="Dynamin-Rho_GEF"/>
</dbReference>
<dbReference type="InterPro" id="IPR001331">
    <property type="entry name" value="GDS_CDC24_CS"/>
</dbReference>
<dbReference type="OrthoDB" id="660555at2759"/>